<keyword evidence="11 12" id="KW-0407">Ion channel</keyword>
<organism evidence="14 15">
    <name type="scientific">Polypedilum vanderplanki</name>
    <name type="common">Sleeping chironomid midge</name>
    <dbReference type="NCBI Taxonomy" id="319348"/>
    <lineage>
        <taxon>Eukaryota</taxon>
        <taxon>Metazoa</taxon>
        <taxon>Ecdysozoa</taxon>
        <taxon>Arthropoda</taxon>
        <taxon>Hexapoda</taxon>
        <taxon>Insecta</taxon>
        <taxon>Pterygota</taxon>
        <taxon>Neoptera</taxon>
        <taxon>Endopterygota</taxon>
        <taxon>Diptera</taxon>
        <taxon>Nematocera</taxon>
        <taxon>Chironomoidea</taxon>
        <taxon>Chironomidae</taxon>
        <taxon>Chironominae</taxon>
        <taxon>Polypedilum</taxon>
        <taxon>Polypedilum</taxon>
    </lineage>
</organism>
<keyword evidence="15" id="KW-1185">Reference proteome</keyword>
<dbReference type="Gene3D" id="2.60.470.10">
    <property type="entry name" value="Acid-sensing ion channels like domains"/>
    <property type="match status" value="1"/>
</dbReference>
<dbReference type="Gene3D" id="1.10.287.770">
    <property type="entry name" value="YojJ-like"/>
    <property type="match status" value="1"/>
</dbReference>
<keyword evidence="9 13" id="KW-0472">Membrane</keyword>
<dbReference type="AlphaFoldDB" id="A0A9J6CLB8"/>
<sequence length="578" mass="67042">MYYQSDYKFQPRLDYNKNLSNLRRGGRKLNKKHLEPDVIIKHESDEEEVSNEIFECFISFTQNTSMHGVKFIGQSELHWTERIIWSILVIFAIISIIYISLQLSVKFASSPLSTVVESVIHPVSEIPYPSITICPHNRLHAQRAIEAENKFLPNASKETLEIFRFLILNLNNIEFGSFDEFYDEILEFPSNDELRNLNLREVYKFAMLTCDEIFVGKCWWRNKYYECCNDFFEQQTSEYGICFGFNGAVEGIGIAKNENESFHYPLRTSNYGEWSGLRIEISTRTDLSLKEEINGIKVIVVHPNQWPNTGNFIPSGSTTSITIRPTFFYTTDDVRNLEPDDRQCLNDDESKSAMTLPGLTYLQLNCLSECRQQYLHKYCNCSISLFFPIGSYRDCNFDDLKCLNKYNDIFNYEKPPSINPYFNDAIDGMVCGCLPECHRVDYSIEITSNILSVNDNMTLDLHYQSANIVKYRTDITFGWLDLMVSFGGIAGLFMGCSILSGVELFYYSSLFLIILFRKIKNKVDKFLKANSKEFRARDLQFASKRKNKNKKKNSFENVQAINIKVISCVDTEKNKNKF</sequence>
<gene>
    <name evidence="14" type="ORF">PVAND_012348</name>
</gene>
<reference evidence="14" key="1">
    <citation type="submission" date="2021-03" db="EMBL/GenBank/DDBJ databases">
        <title>Chromosome level genome of the anhydrobiotic midge Polypedilum vanderplanki.</title>
        <authorList>
            <person name="Yoshida Y."/>
            <person name="Kikawada T."/>
            <person name="Gusev O."/>
        </authorList>
    </citation>
    <scope>NUCLEOTIDE SEQUENCE</scope>
    <source>
        <strain evidence="14">NIAS01</strain>
        <tissue evidence="14">Whole body or cell culture</tissue>
    </source>
</reference>
<keyword evidence="8 12" id="KW-0406">Ion transport</keyword>
<evidence type="ECO:0000256" key="5">
    <source>
        <dbReference type="ARBA" id="ARBA00022692"/>
    </source>
</evidence>
<evidence type="ECO:0000313" key="15">
    <source>
        <dbReference type="Proteomes" id="UP001107558"/>
    </source>
</evidence>
<evidence type="ECO:0000313" key="14">
    <source>
        <dbReference type="EMBL" id="KAG5683041.1"/>
    </source>
</evidence>
<keyword evidence="10 12" id="KW-0739">Sodium transport</keyword>
<keyword evidence="5 12" id="KW-0812">Transmembrane</keyword>
<protein>
    <submittedName>
        <fullName evidence="14">Uncharacterized protein</fullName>
    </submittedName>
</protein>
<keyword evidence="6 13" id="KW-1133">Transmembrane helix</keyword>
<evidence type="ECO:0000256" key="8">
    <source>
        <dbReference type="ARBA" id="ARBA00023065"/>
    </source>
</evidence>
<evidence type="ECO:0000256" key="13">
    <source>
        <dbReference type="SAM" id="Phobius"/>
    </source>
</evidence>
<feature type="transmembrane region" description="Helical" evidence="13">
    <location>
        <begin position="492"/>
        <end position="516"/>
    </location>
</feature>
<feature type="transmembrane region" description="Helical" evidence="13">
    <location>
        <begin position="83"/>
        <end position="101"/>
    </location>
</feature>
<dbReference type="GO" id="GO:0005886">
    <property type="term" value="C:plasma membrane"/>
    <property type="evidence" value="ECO:0007669"/>
    <property type="project" value="TreeGrafter"/>
</dbReference>
<evidence type="ECO:0000256" key="6">
    <source>
        <dbReference type="ARBA" id="ARBA00022989"/>
    </source>
</evidence>
<dbReference type="EMBL" id="JADBJN010000001">
    <property type="protein sequence ID" value="KAG5683041.1"/>
    <property type="molecule type" value="Genomic_DNA"/>
</dbReference>
<comment type="subcellular location">
    <subcellularLocation>
        <location evidence="1">Membrane</location>
        <topology evidence="1">Multi-pass membrane protein</topology>
    </subcellularLocation>
</comment>
<dbReference type="PRINTS" id="PR01078">
    <property type="entry name" value="AMINACHANNEL"/>
</dbReference>
<evidence type="ECO:0000256" key="10">
    <source>
        <dbReference type="ARBA" id="ARBA00023201"/>
    </source>
</evidence>
<keyword evidence="3 12" id="KW-0813">Transport</keyword>
<dbReference type="InterPro" id="IPR001873">
    <property type="entry name" value="ENaC"/>
</dbReference>
<evidence type="ECO:0000256" key="7">
    <source>
        <dbReference type="ARBA" id="ARBA00023053"/>
    </source>
</evidence>
<dbReference type="GO" id="GO:0015280">
    <property type="term" value="F:ligand-gated sodium channel activity"/>
    <property type="evidence" value="ECO:0007669"/>
    <property type="project" value="TreeGrafter"/>
</dbReference>
<keyword evidence="4 12" id="KW-0894">Sodium channel</keyword>
<evidence type="ECO:0000256" key="3">
    <source>
        <dbReference type="ARBA" id="ARBA00022448"/>
    </source>
</evidence>
<evidence type="ECO:0000256" key="1">
    <source>
        <dbReference type="ARBA" id="ARBA00004141"/>
    </source>
</evidence>
<dbReference type="PANTHER" id="PTHR11690:SF288">
    <property type="entry name" value="AMILORIDE-SENSITIVE NA+ CHANNEL-RELATED"/>
    <property type="match status" value="1"/>
</dbReference>
<evidence type="ECO:0000256" key="4">
    <source>
        <dbReference type="ARBA" id="ARBA00022461"/>
    </source>
</evidence>
<comment type="caution">
    <text evidence="14">The sequence shown here is derived from an EMBL/GenBank/DDBJ whole genome shotgun (WGS) entry which is preliminary data.</text>
</comment>
<proteinExistence type="inferred from homology"/>
<evidence type="ECO:0000256" key="11">
    <source>
        <dbReference type="ARBA" id="ARBA00023303"/>
    </source>
</evidence>
<accession>A0A9J6CLB8</accession>
<dbReference type="OrthoDB" id="5874059at2759"/>
<evidence type="ECO:0000256" key="9">
    <source>
        <dbReference type="ARBA" id="ARBA00023136"/>
    </source>
</evidence>
<keyword evidence="7" id="KW-0915">Sodium</keyword>
<dbReference type="Pfam" id="PF00858">
    <property type="entry name" value="ASC"/>
    <property type="match status" value="1"/>
</dbReference>
<comment type="similarity">
    <text evidence="2 12">Belongs to the amiloride-sensitive sodium channel (TC 1.A.6) family.</text>
</comment>
<dbReference type="Proteomes" id="UP001107558">
    <property type="component" value="Chromosome 1"/>
</dbReference>
<evidence type="ECO:0000256" key="2">
    <source>
        <dbReference type="ARBA" id="ARBA00007193"/>
    </source>
</evidence>
<name>A0A9J6CLB8_POLVA</name>
<dbReference type="PANTHER" id="PTHR11690">
    <property type="entry name" value="AMILORIDE-SENSITIVE SODIUM CHANNEL-RELATED"/>
    <property type="match status" value="1"/>
</dbReference>
<evidence type="ECO:0000256" key="12">
    <source>
        <dbReference type="RuleBase" id="RU000679"/>
    </source>
</evidence>